<dbReference type="GO" id="GO:0006364">
    <property type="term" value="P:rRNA processing"/>
    <property type="evidence" value="ECO:0007669"/>
    <property type="project" value="UniProtKB-UniRule"/>
</dbReference>
<keyword evidence="7" id="KW-0698">rRNA processing</keyword>
<name>A0A1M5IVU1_9BRAD</name>
<dbReference type="PANTHER" id="PTHR46986">
    <property type="entry name" value="ENDORIBONUCLEASE YBEY, CHLOROPLASTIC"/>
    <property type="match status" value="1"/>
</dbReference>
<keyword evidence="5 7" id="KW-0378">Hydrolase</keyword>
<dbReference type="PANTHER" id="PTHR46986:SF1">
    <property type="entry name" value="ENDORIBONUCLEASE YBEY, CHLOROPLASTIC"/>
    <property type="match status" value="1"/>
</dbReference>
<keyword evidence="4 7" id="KW-0255">Endonuclease</keyword>
<evidence type="ECO:0000256" key="1">
    <source>
        <dbReference type="ARBA" id="ARBA00010875"/>
    </source>
</evidence>
<comment type="cofactor">
    <cofactor evidence="7">
        <name>Zn(2+)</name>
        <dbReference type="ChEBI" id="CHEBI:29105"/>
    </cofactor>
    <text evidence="7">Binds 1 zinc ion.</text>
</comment>
<gene>
    <name evidence="7" type="primary">ybeY</name>
    <name evidence="8" type="ORF">SAMN05444169_1833</name>
</gene>
<dbReference type="InterPro" id="IPR002036">
    <property type="entry name" value="YbeY"/>
</dbReference>
<dbReference type="AlphaFoldDB" id="A0A1M5IVU1"/>
<dbReference type="EC" id="3.1.-.-" evidence="7"/>
<evidence type="ECO:0000256" key="3">
    <source>
        <dbReference type="ARBA" id="ARBA00022723"/>
    </source>
</evidence>
<dbReference type="HAMAP" id="MF_00009">
    <property type="entry name" value="Endoribonucl_YbeY"/>
    <property type="match status" value="1"/>
</dbReference>
<dbReference type="Pfam" id="PF02130">
    <property type="entry name" value="YbeY"/>
    <property type="match status" value="1"/>
</dbReference>
<evidence type="ECO:0000256" key="4">
    <source>
        <dbReference type="ARBA" id="ARBA00022759"/>
    </source>
</evidence>
<keyword evidence="2 7" id="KW-0540">Nuclease</keyword>
<dbReference type="GO" id="GO:0004521">
    <property type="term" value="F:RNA endonuclease activity"/>
    <property type="evidence" value="ECO:0007669"/>
    <property type="project" value="UniProtKB-UniRule"/>
</dbReference>
<dbReference type="GO" id="GO:0008270">
    <property type="term" value="F:zinc ion binding"/>
    <property type="evidence" value="ECO:0007669"/>
    <property type="project" value="UniProtKB-UniRule"/>
</dbReference>
<dbReference type="Gene3D" id="3.40.390.30">
    <property type="entry name" value="Metalloproteases ('zincins'), catalytic domain"/>
    <property type="match status" value="1"/>
</dbReference>
<proteinExistence type="inferred from homology"/>
<accession>A0A1M5IVU1</accession>
<keyword evidence="7" id="KW-0963">Cytoplasm</keyword>
<feature type="binding site" evidence="7">
    <location>
        <position position="152"/>
    </location>
    <ligand>
        <name>Zn(2+)</name>
        <dbReference type="ChEBI" id="CHEBI:29105"/>
        <note>catalytic</note>
    </ligand>
</feature>
<dbReference type="InterPro" id="IPR023091">
    <property type="entry name" value="MetalPrtase_cat_dom_sf_prd"/>
</dbReference>
<organism evidence="8 9">
    <name type="scientific">Bradyrhizobium erythrophlei</name>
    <dbReference type="NCBI Taxonomy" id="1437360"/>
    <lineage>
        <taxon>Bacteria</taxon>
        <taxon>Pseudomonadati</taxon>
        <taxon>Pseudomonadota</taxon>
        <taxon>Alphaproteobacteria</taxon>
        <taxon>Hyphomicrobiales</taxon>
        <taxon>Nitrobacteraceae</taxon>
        <taxon>Bradyrhizobium</taxon>
    </lineage>
</organism>
<sequence>MRKSAARGAPEAISERKRNSGAMAYTALPMTEVLVVADAWQNEPDAEAVIQRAIAAAAEMADADTGEAELAVMLTDDSGIRTLNNNWRGINKPTNVLSFPALQPSGAAGPDDAPRMLGDIAIAYETTRREADDEQKPFDHHLSHLAVHGFLHLIGYDHEKDDDAEAMEALETEILAQLGIPDPYADRERMN</sequence>
<comment type="function">
    <text evidence="7">Single strand-specific metallo-endoribonuclease involved in late-stage 70S ribosome quality control and in maturation of the 3' terminus of the 16S rRNA.</text>
</comment>
<feature type="binding site" evidence="7">
    <location>
        <position position="148"/>
    </location>
    <ligand>
        <name>Zn(2+)</name>
        <dbReference type="ChEBI" id="CHEBI:29105"/>
        <note>catalytic</note>
    </ligand>
</feature>
<evidence type="ECO:0000256" key="5">
    <source>
        <dbReference type="ARBA" id="ARBA00022801"/>
    </source>
</evidence>
<comment type="similarity">
    <text evidence="1 7">Belongs to the endoribonuclease YbeY family.</text>
</comment>
<evidence type="ECO:0000256" key="7">
    <source>
        <dbReference type="HAMAP-Rule" id="MF_00009"/>
    </source>
</evidence>
<keyword evidence="3 7" id="KW-0479">Metal-binding</keyword>
<evidence type="ECO:0000313" key="8">
    <source>
        <dbReference type="EMBL" id="SHG32448.1"/>
    </source>
</evidence>
<keyword evidence="6 7" id="KW-0862">Zinc</keyword>
<protein>
    <recommendedName>
        <fullName evidence="7">Endoribonuclease YbeY</fullName>
        <ecNumber evidence="7">3.1.-.-</ecNumber>
    </recommendedName>
</protein>
<evidence type="ECO:0000256" key="2">
    <source>
        <dbReference type="ARBA" id="ARBA00022722"/>
    </source>
</evidence>
<dbReference type="PROSITE" id="PS01306">
    <property type="entry name" value="UPF0054"/>
    <property type="match status" value="1"/>
</dbReference>
<comment type="subcellular location">
    <subcellularLocation>
        <location evidence="7">Cytoplasm</location>
    </subcellularLocation>
</comment>
<evidence type="ECO:0000256" key="6">
    <source>
        <dbReference type="ARBA" id="ARBA00022833"/>
    </source>
</evidence>
<dbReference type="SUPFAM" id="SSF55486">
    <property type="entry name" value="Metalloproteases ('zincins'), catalytic domain"/>
    <property type="match status" value="1"/>
</dbReference>
<dbReference type="GO" id="GO:0004222">
    <property type="term" value="F:metalloendopeptidase activity"/>
    <property type="evidence" value="ECO:0007669"/>
    <property type="project" value="InterPro"/>
</dbReference>
<evidence type="ECO:0000313" key="9">
    <source>
        <dbReference type="Proteomes" id="UP000190675"/>
    </source>
</evidence>
<dbReference type="InterPro" id="IPR020549">
    <property type="entry name" value="YbeY_CS"/>
</dbReference>
<keyword evidence="7" id="KW-0690">Ribosome biogenesis</keyword>
<dbReference type="GO" id="GO:0005737">
    <property type="term" value="C:cytoplasm"/>
    <property type="evidence" value="ECO:0007669"/>
    <property type="project" value="UniProtKB-SubCell"/>
</dbReference>
<dbReference type="Proteomes" id="UP000190675">
    <property type="component" value="Chromosome I"/>
</dbReference>
<reference evidence="8 9" key="1">
    <citation type="submission" date="2016-11" db="EMBL/GenBank/DDBJ databases">
        <authorList>
            <person name="Jaros S."/>
            <person name="Januszkiewicz K."/>
            <person name="Wedrychowicz H."/>
        </authorList>
    </citation>
    <scope>NUCLEOTIDE SEQUENCE [LARGE SCALE GENOMIC DNA]</scope>
    <source>
        <strain evidence="8 9">GAS242</strain>
    </source>
</reference>
<feature type="binding site" evidence="7">
    <location>
        <position position="158"/>
    </location>
    <ligand>
        <name>Zn(2+)</name>
        <dbReference type="ChEBI" id="CHEBI:29105"/>
        <note>catalytic</note>
    </ligand>
</feature>
<dbReference type="NCBIfam" id="TIGR00043">
    <property type="entry name" value="rRNA maturation RNase YbeY"/>
    <property type="match status" value="1"/>
</dbReference>
<dbReference type="EMBL" id="LT670818">
    <property type="protein sequence ID" value="SHG32448.1"/>
    <property type="molecule type" value="Genomic_DNA"/>
</dbReference>